<reference evidence="2" key="1">
    <citation type="submission" date="2022-10" db="EMBL/GenBank/DDBJ databases">
        <title>Tapping the CABI collections for fungal endophytes: first genome assemblies for Collariella, Neodidymelliopsis, Ascochyta clinopodiicola, Didymella pomorum, Didymosphaeria variabile, Neocosmospora piperis and Neocucurbitaria cava.</title>
        <authorList>
            <person name="Hill R."/>
        </authorList>
    </citation>
    <scope>NUCLEOTIDE SEQUENCE</scope>
    <source>
        <strain evidence="2">IMI 356815</strain>
    </source>
</reference>
<dbReference type="OrthoDB" id="3045089at2759"/>
<keyword evidence="3" id="KW-1185">Reference proteome</keyword>
<evidence type="ECO:0000256" key="1">
    <source>
        <dbReference type="SAM" id="MobiDB-lite"/>
    </source>
</evidence>
<dbReference type="RefSeq" id="XP_056069372.1">
    <property type="nucleotide sequence ID" value="XM_056217816.1"/>
</dbReference>
<accession>A0A9W8XHY8</accession>
<feature type="compositionally biased region" description="Low complexity" evidence="1">
    <location>
        <begin position="206"/>
        <end position="217"/>
    </location>
</feature>
<feature type="compositionally biased region" description="Basic and acidic residues" evidence="1">
    <location>
        <begin position="228"/>
        <end position="240"/>
    </location>
</feature>
<dbReference type="GeneID" id="80912593"/>
<evidence type="ECO:0000313" key="2">
    <source>
        <dbReference type="EMBL" id="KAJ4350442.1"/>
    </source>
</evidence>
<organism evidence="2 3">
    <name type="scientific">Didymosphaeria variabile</name>
    <dbReference type="NCBI Taxonomy" id="1932322"/>
    <lineage>
        <taxon>Eukaryota</taxon>
        <taxon>Fungi</taxon>
        <taxon>Dikarya</taxon>
        <taxon>Ascomycota</taxon>
        <taxon>Pezizomycotina</taxon>
        <taxon>Dothideomycetes</taxon>
        <taxon>Pleosporomycetidae</taxon>
        <taxon>Pleosporales</taxon>
        <taxon>Massarineae</taxon>
        <taxon>Didymosphaeriaceae</taxon>
        <taxon>Didymosphaeria</taxon>
    </lineage>
</organism>
<comment type="caution">
    <text evidence="2">The sequence shown here is derived from an EMBL/GenBank/DDBJ whole genome shotgun (WGS) entry which is preliminary data.</text>
</comment>
<feature type="region of interest" description="Disordered" evidence="1">
    <location>
        <begin position="203"/>
        <end position="244"/>
    </location>
</feature>
<proteinExistence type="predicted"/>
<sequence>MLDSFKDSGGASSKFASEAAFLSSLVSTVKHLSDYIQTTPQDDIAEDVAKLVDVIKEPLSEFKQFLDKHEAALGKQPTKSGLGKIKSTIKYTIKDASGKIEKLRIQVEQPLQAVNSLLALQVLKCITSTPQKPLQQNQLLQIVEAIHVADVPTELQKQIDVLQHGVATQKVQNDHQLERIIDMRDSLTGQLDALQNILEETTALPSNNQSDQQANAQPEQGSSYSDSKFQDERRTSKSDHTNGNISVSELCLHTIEAKGGPIQFKVCNNNKNR</sequence>
<feature type="compositionally biased region" description="Polar residues" evidence="1">
    <location>
        <begin position="218"/>
        <end position="227"/>
    </location>
</feature>
<dbReference type="PANTHER" id="PTHR38886">
    <property type="entry name" value="SESA DOMAIN-CONTAINING PROTEIN"/>
    <property type="match status" value="1"/>
</dbReference>
<evidence type="ECO:0000313" key="3">
    <source>
        <dbReference type="Proteomes" id="UP001140513"/>
    </source>
</evidence>
<gene>
    <name evidence="2" type="ORF">N0V89_009063</name>
</gene>
<protein>
    <submittedName>
        <fullName evidence="2">Uncharacterized protein</fullName>
    </submittedName>
</protein>
<name>A0A9W8XHY8_9PLEO</name>
<dbReference type="Proteomes" id="UP001140513">
    <property type="component" value="Unassembled WGS sequence"/>
</dbReference>
<dbReference type="EMBL" id="JAPEUX010000006">
    <property type="protein sequence ID" value="KAJ4350442.1"/>
    <property type="molecule type" value="Genomic_DNA"/>
</dbReference>
<dbReference type="PANTHER" id="PTHR38886:SF1">
    <property type="entry name" value="NACHT-NTPASE AND P-LOOP NTPASES N-TERMINAL DOMAIN-CONTAINING PROTEIN"/>
    <property type="match status" value="1"/>
</dbReference>
<dbReference type="AlphaFoldDB" id="A0A9W8XHY8"/>